<evidence type="ECO:0000256" key="3">
    <source>
        <dbReference type="SAM" id="MobiDB-lite"/>
    </source>
</evidence>
<dbReference type="InterPro" id="IPR011989">
    <property type="entry name" value="ARM-like"/>
</dbReference>
<sequence length="659" mass="70602">MEVFGCRVQPDTQAHDCSRSRKPLREASASWETASTEASAAELRVHNTFLEYHLEQPVIRRADTAPAATDDFESGESVCTGQGSRSPSPSIVVISSQACRDIHGSRQPVMQRCLSGDTVCDKASTSQASTTTSSSPQSWTRDTLDANSPGYESHHSSSGGSCLTEAASAAPRFSGESTRWSDLVEDSDCEWCCPFDTRDVSPSPSAREVLTTTNVSNNSKLFVPTSKRRSQNRAPPRKGRDCGRSGSWTSEAVSPKTRTPGTFYVSESPSHCQPSQHRNEKADTTSSRSQQRERRGAWAPRVTPSAGGAITRNSNSTFSSGQTSCQSEVFESVPRLPGSQKVGGCSDAGTRTTDTKDKGARLVVPSQAKGRAVKTDKAPVSTGSGRQRGSAKRGGPSSVIAAARKSPEDVWVLACRSRGSSLSVQEAVHAAATSLNQATTEAAHSAALWELQLLLQAFHGREVEAATHPSANYALQVLLELAPPHLTEFIPTALLGRGVRTSMNRIGCRVVLRVFRHQLRAGSWAAAQLADEIAPSAAALSSHEFANYVIQELLEKGSPAHKNEITMSLSVGGSEALLRSAVSSHASCVLQKALKNCGADVKDAMITPLISDKFMVRTLLADKFGRHVAKAICGALRPCDSRRAWLEAMMIHNKQKVCS</sequence>
<dbReference type="GO" id="GO:0005737">
    <property type="term" value="C:cytoplasm"/>
    <property type="evidence" value="ECO:0007669"/>
    <property type="project" value="TreeGrafter"/>
</dbReference>
<feature type="compositionally biased region" description="Basic residues" evidence="3">
    <location>
        <begin position="226"/>
        <end position="237"/>
    </location>
</feature>
<accession>A0A7S1B179</accession>
<dbReference type="PROSITE" id="PS50302">
    <property type="entry name" value="PUM"/>
    <property type="match status" value="1"/>
</dbReference>
<dbReference type="Gene3D" id="1.25.10.10">
    <property type="entry name" value="Leucine-rich Repeat Variant"/>
    <property type="match status" value="1"/>
</dbReference>
<dbReference type="EMBL" id="HBFQ01063943">
    <property type="protein sequence ID" value="CAD8870933.1"/>
    <property type="molecule type" value="Transcribed_RNA"/>
</dbReference>
<evidence type="ECO:0000313" key="5">
    <source>
        <dbReference type="EMBL" id="CAD8870933.1"/>
    </source>
</evidence>
<feature type="region of interest" description="Disordered" evidence="3">
    <location>
        <begin position="66"/>
        <end position="90"/>
    </location>
</feature>
<proteinExistence type="predicted"/>
<feature type="region of interest" description="Disordered" evidence="3">
    <location>
        <begin position="200"/>
        <end position="354"/>
    </location>
</feature>
<dbReference type="InterPro" id="IPR016024">
    <property type="entry name" value="ARM-type_fold"/>
</dbReference>
<feature type="region of interest" description="Disordered" evidence="3">
    <location>
        <begin position="1"/>
        <end position="29"/>
    </location>
</feature>
<name>A0A7S1B179_NOCSC</name>
<feature type="region of interest" description="Disordered" evidence="3">
    <location>
        <begin position="124"/>
        <end position="163"/>
    </location>
</feature>
<evidence type="ECO:0000256" key="1">
    <source>
        <dbReference type="ARBA" id="ARBA00022737"/>
    </source>
</evidence>
<gene>
    <name evidence="5" type="ORF">NSCI0253_LOCUS45290</name>
</gene>
<dbReference type="InterPro" id="IPR001313">
    <property type="entry name" value="Pumilio_RNA-bd_rpt"/>
</dbReference>
<evidence type="ECO:0000256" key="2">
    <source>
        <dbReference type="PROSITE-ProRule" id="PRU00317"/>
    </source>
</evidence>
<protein>
    <recommendedName>
        <fullName evidence="4">PUM-HD domain-containing protein</fullName>
    </recommendedName>
</protein>
<keyword evidence="1" id="KW-0677">Repeat</keyword>
<feature type="compositionally biased region" description="Low complexity" evidence="3">
    <location>
        <begin position="124"/>
        <end position="138"/>
    </location>
</feature>
<dbReference type="GO" id="GO:0003729">
    <property type="term" value="F:mRNA binding"/>
    <property type="evidence" value="ECO:0007669"/>
    <property type="project" value="TreeGrafter"/>
</dbReference>
<feature type="region of interest" description="Disordered" evidence="3">
    <location>
        <begin position="367"/>
        <end position="399"/>
    </location>
</feature>
<dbReference type="Pfam" id="PF00806">
    <property type="entry name" value="PUF"/>
    <property type="match status" value="4"/>
</dbReference>
<feature type="compositionally biased region" description="Polar residues" evidence="3">
    <location>
        <begin position="311"/>
        <end position="329"/>
    </location>
</feature>
<dbReference type="InterPro" id="IPR033133">
    <property type="entry name" value="PUM-HD"/>
</dbReference>
<feature type="compositionally biased region" description="Basic and acidic residues" evidence="3">
    <location>
        <begin position="13"/>
        <end position="25"/>
    </location>
</feature>
<feature type="repeat" description="Pumilio" evidence="2">
    <location>
        <begin position="532"/>
        <end position="567"/>
    </location>
</feature>
<dbReference type="PANTHER" id="PTHR12537">
    <property type="entry name" value="RNA BINDING PROTEIN PUMILIO-RELATED"/>
    <property type="match status" value="1"/>
</dbReference>
<dbReference type="GO" id="GO:0010608">
    <property type="term" value="P:post-transcriptional regulation of gene expression"/>
    <property type="evidence" value="ECO:0007669"/>
    <property type="project" value="TreeGrafter"/>
</dbReference>
<dbReference type="AlphaFoldDB" id="A0A7S1B179"/>
<feature type="compositionally biased region" description="Polar residues" evidence="3">
    <location>
        <begin position="246"/>
        <end position="276"/>
    </location>
</feature>
<reference evidence="5" key="1">
    <citation type="submission" date="2021-01" db="EMBL/GenBank/DDBJ databases">
        <authorList>
            <person name="Corre E."/>
            <person name="Pelletier E."/>
            <person name="Niang G."/>
            <person name="Scheremetjew M."/>
            <person name="Finn R."/>
            <person name="Kale V."/>
            <person name="Holt S."/>
            <person name="Cochrane G."/>
            <person name="Meng A."/>
            <person name="Brown T."/>
            <person name="Cohen L."/>
        </authorList>
    </citation>
    <scope>NUCLEOTIDE SEQUENCE</scope>
</reference>
<feature type="compositionally biased region" description="Polar residues" evidence="3">
    <location>
        <begin position="200"/>
        <end position="220"/>
    </location>
</feature>
<evidence type="ECO:0000259" key="4">
    <source>
        <dbReference type="PROSITE" id="PS50303"/>
    </source>
</evidence>
<dbReference type="SMART" id="SM00025">
    <property type="entry name" value="Pumilio"/>
    <property type="match status" value="3"/>
</dbReference>
<organism evidence="5">
    <name type="scientific">Noctiluca scintillans</name>
    <name type="common">Sea sparkle</name>
    <name type="synonym">Red tide dinoflagellate</name>
    <dbReference type="NCBI Taxonomy" id="2966"/>
    <lineage>
        <taxon>Eukaryota</taxon>
        <taxon>Sar</taxon>
        <taxon>Alveolata</taxon>
        <taxon>Dinophyceae</taxon>
        <taxon>Noctilucales</taxon>
        <taxon>Noctilucaceae</taxon>
        <taxon>Noctiluca</taxon>
    </lineage>
</organism>
<dbReference type="SUPFAM" id="SSF48371">
    <property type="entry name" value="ARM repeat"/>
    <property type="match status" value="1"/>
</dbReference>
<dbReference type="PROSITE" id="PS50303">
    <property type="entry name" value="PUM_HD"/>
    <property type="match status" value="1"/>
</dbReference>
<feature type="domain" description="PUM-HD" evidence="4">
    <location>
        <begin position="345"/>
        <end position="659"/>
    </location>
</feature>